<accession>A0A6P1ZND6</accession>
<name>A0A6P1ZND6_9BACT</name>
<gene>
    <name evidence="1" type="ORF">DQK91_03755</name>
</gene>
<dbReference type="AlphaFoldDB" id="A0A6P1ZND6"/>
<dbReference type="RefSeq" id="WP_144234118.1">
    <property type="nucleotide sequence ID" value="NZ_QMIF01000002.1"/>
</dbReference>
<protein>
    <submittedName>
        <fullName evidence="1">Uncharacterized protein</fullName>
    </submittedName>
</protein>
<reference evidence="1 2" key="1">
    <citation type="submission" date="2018-06" db="EMBL/GenBank/DDBJ databases">
        <title>Complete genome of Desulfovibrio marinus P48SEP.</title>
        <authorList>
            <person name="Crispim J.S."/>
            <person name="Vidigal P.M.P."/>
            <person name="Silva L.C.F."/>
            <person name="Araujo L.C."/>
            <person name="Laguardia C.N."/>
            <person name="Dias R.S."/>
            <person name="Sousa M.P."/>
            <person name="Paula S.O."/>
            <person name="Silva C."/>
        </authorList>
    </citation>
    <scope>NUCLEOTIDE SEQUENCE [LARGE SCALE GENOMIC DNA]</scope>
    <source>
        <strain evidence="1 2">P48SEP</strain>
    </source>
</reference>
<sequence length="261" mass="30048">MSKVWIKAKRLEFARDVLRDFCISSKELEACFTAYEQEGRIGFPSLRDLIGQEMNKGLLWRLKDTAHLLFRHGEEGLLGRFLDWGLGYIFHEAVKLKEDAHQLENYAPWFSDIAASPLDEAERELMERLTVVLGQTRESIDREIRRIRYIMDACLDLFPICYNQYAESQLLARYLFDQQAIVREVFRNKYDPLVEGIYGAPPENMPLLAARSLREGGWVDHANAALDMLESMRPDHPDLAAERALLAKGMKLSGQRRKAAG</sequence>
<proteinExistence type="predicted"/>
<evidence type="ECO:0000313" key="2">
    <source>
        <dbReference type="Proteomes" id="UP000434052"/>
    </source>
</evidence>
<evidence type="ECO:0000313" key="1">
    <source>
        <dbReference type="EMBL" id="TVM35788.1"/>
    </source>
</evidence>
<dbReference type="OrthoDB" id="5447835at2"/>
<comment type="caution">
    <text evidence="1">The sequence shown here is derived from an EMBL/GenBank/DDBJ whole genome shotgun (WGS) entry which is preliminary data.</text>
</comment>
<dbReference type="EMBL" id="QMIF01000002">
    <property type="protein sequence ID" value="TVM35788.1"/>
    <property type="molecule type" value="Genomic_DNA"/>
</dbReference>
<organism evidence="1 2">
    <name type="scientific">Oceanidesulfovibrio marinus</name>
    <dbReference type="NCBI Taxonomy" id="370038"/>
    <lineage>
        <taxon>Bacteria</taxon>
        <taxon>Pseudomonadati</taxon>
        <taxon>Thermodesulfobacteriota</taxon>
        <taxon>Desulfovibrionia</taxon>
        <taxon>Desulfovibrionales</taxon>
        <taxon>Desulfovibrionaceae</taxon>
        <taxon>Oceanidesulfovibrio</taxon>
    </lineage>
</organism>
<dbReference type="Proteomes" id="UP000434052">
    <property type="component" value="Unassembled WGS sequence"/>
</dbReference>